<feature type="region of interest" description="Disordered" evidence="2">
    <location>
        <begin position="357"/>
        <end position="395"/>
    </location>
</feature>
<dbReference type="PROSITE" id="PS50082">
    <property type="entry name" value="WD_REPEATS_2"/>
    <property type="match status" value="1"/>
</dbReference>
<feature type="domain" description="DUF2415" evidence="3">
    <location>
        <begin position="762"/>
        <end position="803"/>
    </location>
</feature>
<name>A0AAJ8MGL5_9TREE</name>
<feature type="compositionally biased region" description="Polar residues" evidence="2">
    <location>
        <begin position="499"/>
        <end position="509"/>
    </location>
</feature>
<dbReference type="SUPFAM" id="SSF50998">
    <property type="entry name" value="Quinoprotein alcohol dehydrogenase-like"/>
    <property type="match status" value="1"/>
</dbReference>
<feature type="compositionally biased region" description="Acidic residues" evidence="2">
    <location>
        <begin position="228"/>
        <end position="261"/>
    </location>
</feature>
<evidence type="ECO:0000313" key="5">
    <source>
        <dbReference type="Proteomes" id="UP000078595"/>
    </source>
</evidence>
<feature type="region of interest" description="Disordered" evidence="2">
    <location>
        <begin position="700"/>
        <end position="763"/>
    </location>
</feature>
<reference evidence="4" key="1">
    <citation type="submission" date="2013-07" db="EMBL/GenBank/DDBJ databases">
        <authorList>
            <consortium name="The Broad Institute Genome Sequencing Platform"/>
            <person name="Cuomo C."/>
            <person name="Litvintseva A."/>
            <person name="Chen Y."/>
            <person name="Heitman J."/>
            <person name="Sun S."/>
            <person name="Springer D."/>
            <person name="Dromer F."/>
            <person name="Young S.K."/>
            <person name="Zeng Q."/>
            <person name="Gargeya S."/>
            <person name="Fitzgerald M."/>
            <person name="Abouelleil A."/>
            <person name="Alvarado L."/>
            <person name="Berlin A.M."/>
            <person name="Chapman S.B."/>
            <person name="Dewar J."/>
            <person name="Goldberg J."/>
            <person name="Griggs A."/>
            <person name="Gujja S."/>
            <person name="Hansen M."/>
            <person name="Howarth C."/>
            <person name="Imamovic A."/>
            <person name="Larimer J."/>
            <person name="McCowan C."/>
            <person name="Murphy C."/>
            <person name="Pearson M."/>
            <person name="Priest M."/>
            <person name="Roberts A."/>
            <person name="Saif S."/>
            <person name="Shea T."/>
            <person name="Sykes S."/>
            <person name="Wortman J."/>
            <person name="Nusbaum C."/>
            <person name="Birren B."/>
        </authorList>
    </citation>
    <scope>NUCLEOTIDE SEQUENCE</scope>
    <source>
        <strain evidence="4">CBS 10117</strain>
    </source>
</reference>
<dbReference type="Gene3D" id="2.130.10.10">
    <property type="entry name" value="YVTN repeat-like/Quinoprotein amine dehydrogenase"/>
    <property type="match status" value="1"/>
</dbReference>
<dbReference type="PANTHER" id="PTHR43991:SF9">
    <property type="entry name" value="DUF2415 DOMAIN-CONTAINING PROTEIN"/>
    <property type="match status" value="1"/>
</dbReference>
<evidence type="ECO:0000313" key="4">
    <source>
        <dbReference type="EMBL" id="WWC61039.1"/>
    </source>
</evidence>
<dbReference type="InterPro" id="IPR015943">
    <property type="entry name" value="WD40/YVTN_repeat-like_dom_sf"/>
</dbReference>
<dbReference type="AlphaFoldDB" id="A0AAJ8MGL5"/>
<accession>A0AAJ8MGL5</accession>
<feature type="compositionally biased region" description="Basic residues" evidence="2">
    <location>
        <begin position="520"/>
        <end position="532"/>
    </location>
</feature>
<dbReference type="SMART" id="SM00320">
    <property type="entry name" value="WD40"/>
    <property type="match status" value="2"/>
</dbReference>
<dbReference type="InterPro" id="IPR001680">
    <property type="entry name" value="WD40_rpt"/>
</dbReference>
<organism evidence="4 5">
    <name type="scientific">Kwoniella dejecticola CBS 10117</name>
    <dbReference type="NCBI Taxonomy" id="1296121"/>
    <lineage>
        <taxon>Eukaryota</taxon>
        <taxon>Fungi</taxon>
        <taxon>Dikarya</taxon>
        <taxon>Basidiomycota</taxon>
        <taxon>Agaricomycotina</taxon>
        <taxon>Tremellomycetes</taxon>
        <taxon>Tremellales</taxon>
        <taxon>Cryptococcaceae</taxon>
        <taxon>Kwoniella</taxon>
    </lineage>
</organism>
<dbReference type="GeneID" id="28967338"/>
<feature type="region of interest" description="Disordered" evidence="2">
    <location>
        <begin position="808"/>
        <end position="830"/>
    </location>
</feature>
<dbReference type="Proteomes" id="UP000078595">
    <property type="component" value="Chromosome 4"/>
</dbReference>
<keyword evidence="1" id="KW-0853">WD repeat</keyword>
<dbReference type="RefSeq" id="XP_065824862.1">
    <property type="nucleotide sequence ID" value="XM_065968790.1"/>
</dbReference>
<feature type="compositionally biased region" description="Basic and acidic residues" evidence="2">
    <location>
        <begin position="319"/>
        <end position="342"/>
    </location>
</feature>
<feature type="repeat" description="WD" evidence="1">
    <location>
        <begin position="654"/>
        <end position="695"/>
    </location>
</feature>
<proteinExistence type="predicted"/>
<feature type="compositionally biased region" description="Low complexity" evidence="2">
    <location>
        <begin position="358"/>
        <end position="370"/>
    </location>
</feature>
<reference evidence="4" key="2">
    <citation type="submission" date="2024-02" db="EMBL/GenBank/DDBJ databases">
        <title>Comparative genomics of Cryptococcus and Kwoniella reveals pathogenesis evolution and contrasting modes of karyotype evolution via chromosome fusion or intercentromeric recombination.</title>
        <authorList>
            <person name="Coelho M.A."/>
            <person name="David-Palma M."/>
            <person name="Shea T."/>
            <person name="Bowers K."/>
            <person name="McGinley-Smith S."/>
            <person name="Mohammad A.W."/>
            <person name="Gnirke A."/>
            <person name="Yurkov A.M."/>
            <person name="Nowrousian M."/>
            <person name="Sun S."/>
            <person name="Cuomo C.A."/>
            <person name="Heitman J."/>
        </authorList>
    </citation>
    <scope>NUCLEOTIDE SEQUENCE</scope>
    <source>
        <strain evidence="4">CBS 10117</strain>
    </source>
</reference>
<feature type="region of interest" description="Disordered" evidence="2">
    <location>
        <begin position="444"/>
        <end position="535"/>
    </location>
</feature>
<feature type="compositionally biased region" description="Low complexity" evidence="2">
    <location>
        <begin position="717"/>
        <end position="738"/>
    </location>
</feature>
<sequence>MARDPPCLLSASELRDISLTPTFVRSAKITIIHPQLRDLILPLERGRVLYPRGMTIEEQRWLPAIEDEDGTTKRGITGSTRPLLNLNFVPNCLTASSSIFACGGQHGELYICNLPQPTNPNPLTNKYTSSAPKIKPFVISTTLSGRSINNSIIIPPTWPAQWLRTSEEKKLGYLGRGSRKYEELGRYGPEGEEVLLGKTEKGQWVTRKPLSPLEDIHDEDEIMHSQDEYENDDDDVLDEDEEDDRDTEILTEEEEEDDPAEYEVARSPISDSSVATYPNTVPFLHAPRIPHLPNPASASRAAVRDTSVSSRRTASFSSARDRERERFNRHSFSSHHEGERRYGHPPIQIVTTRHDIPIPRSSSAGSSSSSIRHRGISPPNAVTSGKHRSTHYSRKATIDEPRILISNNDCTVKMFSLHPVASNNHQHHQGHSHTIERPPVSYDADAQAQPQIGSRARHSPDSNSNSRRSLPLPLPSYIPNERDDLASRPLDRLGLGAPRSSNLALTRNGTPFEWTSHTPSHNHSHSHHRQHHLTSTSAPLTLAERESWSIQRELQRVSEGLRVEHDNLRRSVENFERVVGMRVGAGAGMARREPEEEREERKLNKVGGTRFKVATNHSSLSPDLRTMVSVGDSTEVTIFEVIDGGKEFRKIAVYDAATDAGFSTAWSKDGRKFAVASQDGQVTVWDHRSSRPLAIFHTSADTSTSSSDQPSFMNDISASHLSTSPTSSNSSGGWNVVGPEGITLRDPITGTPRTGTSTSGKEAARVVKFSPEGSDRDLMVFSEENSNIHLIDAQTFHTHVVIPVPHIPSGTADPDANSKPRQGVENGTWGIAGVGFDPSGDWLYSGTERTVVEWDLRRHGSGGGGVWGLA</sequence>
<dbReference type="InterPro" id="IPR019417">
    <property type="entry name" value="DUF2415"/>
</dbReference>
<evidence type="ECO:0000259" key="3">
    <source>
        <dbReference type="Pfam" id="PF10313"/>
    </source>
</evidence>
<evidence type="ECO:0000256" key="2">
    <source>
        <dbReference type="SAM" id="MobiDB-lite"/>
    </source>
</evidence>
<dbReference type="Pfam" id="PF10313">
    <property type="entry name" value="DUF2415"/>
    <property type="match status" value="1"/>
</dbReference>
<feature type="compositionally biased region" description="Low complexity" evidence="2">
    <location>
        <begin position="749"/>
        <end position="760"/>
    </location>
</feature>
<keyword evidence="5" id="KW-1185">Reference proteome</keyword>
<dbReference type="EMBL" id="CP144533">
    <property type="protein sequence ID" value="WWC61039.1"/>
    <property type="molecule type" value="Genomic_DNA"/>
</dbReference>
<dbReference type="KEGG" id="kdj:28967338"/>
<evidence type="ECO:0000256" key="1">
    <source>
        <dbReference type="PROSITE-ProRule" id="PRU00221"/>
    </source>
</evidence>
<gene>
    <name evidence="4" type="ORF">I303_103617</name>
</gene>
<feature type="region of interest" description="Disordered" evidence="2">
    <location>
        <begin position="292"/>
        <end position="342"/>
    </location>
</feature>
<dbReference type="PANTHER" id="PTHR43991">
    <property type="entry name" value="WD REPEAT PROTEIN (AFU_ORTHOLOGUE AFUA_8G05640)-RELATED"/>
    <property type="match status" value="1"/>
</dbReference>
<feature type="compositionally biased region" description="Basic and acidic residues" evidence="2">
    <location>
        <begin position="480"/>
        <end position="491"/>
    </location>
</feature>
<protein>
    <recommendedName>
        <fullName evidence="3">DUF2415 domain-containing protein</fullName>
    </recommendedName>
</protein>
<feature type="region of interest" description="Disordered" evidence="2">
    <location>
        <begin position="207"/>
        <end position="275"/>
    </location>
</feature>
<feature type="compositionally biased region" description="Basic residues" evidence="2">
    <location>
        <begin position="385"/>
        <end position="394"/>
    </location>
</feature>
<dbReference type="InterPro" id="IPR011047">
    <property type="entry name" value="Quinoprotein_ADH-like_sf"/>
</dbReference>
<feature type="compositionally biased region" description="Low complexity" evidence="2">
    <location>
        <begin position="306"/>
        <end position="318"/>
    </location>
</feature>